<keyword evidence="3" id="KW-1185">Reference proteome</keyword>
<reference evidence="2 3" key="1">
    <citation type="submission" date="2016-10" db="EMBL/GenBank/DDBJ databases">
        <title>Genome sequence of Streptomyces gilvigriseus MUSC 26.</title>
        <authorList>
            <person name="Lee L.-H."/>
            <person name="Ser H.-L."/>
        </authorList>
    </citation>
    <scope>NUCLEOTIDE SEQUENCE [LARGE SCALE GENOMIC DNA]</scope>
    <source>
        <strain evidence="2 3">MUSC 26</strain>
    </source>
</reference>
<protein>
    <recommendedName>
        <fullName evidence="4">Mobilization protein</fullName>
    </recommendedName>
</protein>
<evidence type="ECO:0000313" key="3">
    <source>
        <dbReference type="Proteomes" id="UP000243342"/>
    </source>
</evidence>
<name>A0A1J7BLI3_9ACTN</name>
<evidence type="ECO:0000256" key="1">
    <source>
        <dbReference type="SAM" id="MobiDB-lite"/>
    </source>
</evidence>
<dbReference type="Proteomes" id="UP000243342">
    <property type="component" value="Unassembled WGS sequence"/>
</dbReference>
<gene>
    <name evidence="2" type="ORF">BIV57_00570</name>
</gene>
<dbReference type="STRING" id="1428644.BIV57_00570"/>
<comment type="caution">
    <text evidence="2">The sequence shown here is derived from an EMBL/GenBank/DDBJ whole genome shotgun (WGS) entry which is preliminary data.</text>
</comment>
<feature type="region of interest" description="Disordered" evidence="1">
    <location>
        <begin position="1"/>
        <end position="23"/>
    </location>
</feature>
<dbReference type="AlphaFoldDB" id="A0A1J7BLI3"/>
<evidence type="ECO:0008006" key="4">
    <source>
        <dbReference type="Google" id="ProtNLM"/>
    </source>
</evidence>
<proteinExistence type="predicted"/>
<evidence type="ECO:0000313" key="2">
    <source>
        <dbReference type="EMBL" id="OIV39510.1"/>
    </source>
</evidence>
<accession>A0A1J7BLI3</accession>
<dbReference type="EMBL" id="MLCF01000002">
    <property type="protein sequence ID" value="OIV39510.1"/>
    <property type="molecule type" value="Genomic_DNA"/>
</dbReference>
<organism evidence="2 3">
    <name type="scientific">Mangrovactinospora gilvigrisea</name>
    <dbReference type="NCBI Taxonomy" id="1428644"/>
    <lineage>
        <taxon>Bacteria</taxon>
        <taxon>Bacillati</taxon>
        <taxon>Actinomycetota</taxon>
        <taxon>Actinomycetes</taxon>
        <taxon>Kitasatosporales</taxon>
        <taxon>Streptomycetaceae</taxon>
        <taxon>Mangrovactinospora</taxon>
    </lineage>
</organism>
<sequence>MRIAEGGGETPEQKKQRARRLQHHATRARRLAASLGGYLDGEAKAAAERPAIWLGPYAEQTTAQLHGQAKTLRQMADALRADAARWDRAAEDLLHQAAADAKHPSRA</sequence>